<reference evidence="7 8" key="1">
    <citation type="submission" date="2018-10" db="EMBL/GenBank/DDBJ databases">
        <title>Genomic Encyclopedia of Type Strains, Phase IV (KMG-IV): sequencing the most valuable type-strain genomes for metagenomic binning, comparative biology and taxonomic classification.</title>
        <authorList>
            <person name="Goeker M."/>
        </authorList>
    </citation>
    <scope>NUCLEOTIDE SEQUENCE [LARGE SCALE GENOMIC DNA]</scope>
    <source>
        <strain evidence="7 8">DSM 4734</strain>
    </source>
</reference>
<dbReference type="GO" id="GO:0007234">
    <property type="term" value="P:osmosensory signaling via phosphorelay pathway"/>
    <property type="evidence" value="ECO:0007669"/>
    <property type="project" value="TreeGrafter"/>
</dbReference>
<dbReference type="Gene3D" id="1.10.287.130">
    <property type="match status" value="1"/>
</dbReference>
<dbReference type="PROSITE" id="PS50109">
    <property type="entry name" value="HIS_KIN"/>
    <property type="match status" value="1"/>
</dbReference>
<evidence type="ECO:0000259" key="6">
    <source>
        <dbReference type="PROSITE" id="PS50109"/>
    </source>
</evidence>
<feature type="transmembrane region" description="Helical" evidence="5">
    <location>
        <begin position="100"/>
        <end position="122"/>
    </location>
</feature>
<dbReference type="Pfam" id="PF02518">
    <property type="entry name" value="HATPase_c"/>
    <property type="match status" value="1"/>
</dbReference>
<dbReference type="InterPro" id="IPR005467">
    <property type="entry name" value="His_kinase_dom"/>
</dbReference>
<dbReference type="InterPro" id="IPR050351">
    <property type="entry name" value="BphY/WalK/GraS-like"/>
</dbReference>
<evidence type="ECO:0000313" key="8">
    <source>
        <dbReference type="Proteomes" id="UP000273675"/>
    </source>
</evidence>
<evidence type="ECO:0000256" key="1">
    <source>
        <dbReference type="ARBA" id="ARBA00000085"/>
    </source>
</evidence>
<keyword evidence="5" id="KW-0812">Transmembrane</keyword>
<organism evidence="7 8">
    <name type="scientific">Maricaulis maris</name>
    <dbReference type="NCBI Taxonomy" id="74318"/>
    <lineage>
        <taxon>Bacteria</taxon>
        <taxon>Pseudomonadati</taxon>
        <taxon>Pseudomonadota</taxon>
        <taxon>Alphaproteobacteria</taxon>
        <taxon>Maricaulales</taxon>
        <taxon>Maricaulaceae</taxon>
        <taxon>Maricaulis</taxon>
    </lineage>
</organism>
<evidence type="ECO:0000256" key="3">
    <source>
        <dbReference type="ARBA" id="ARBA00022679"/>
    </source>
</evidence>
<protein>
    <recommendedName>
        <fullName evidence="2">histidine kinase</fullName>
        <ecNumber evidence="2">2.7.13.3</ecNumber>
    </recommendedName>
</protein>
<dbReference type="RefSeq" id="WP_121209656.1">
    <property type="nucleotide sequence ID" value="NZ_RBIM01000001.1"/>
</dbReference>
<dbReference type="InterPro" id="IPR003594">
    <property type="entry name" value="HATPase_dom"/>
</dbReference>
<feature type="transmembrane region" description="Helical" evidence="5">
    <location>
        <begin position="185"/>
        <end position="206"/>
    </location>
</feature>
<dbReference type="OrthoDB" id="7873557at2"/>
<dbReference type="EC" id="2.7.13.3" evidence="2"/>
<keyword evidence="5" id="KW-0472">Membrane</keyword>
<proteinExistence type="predicted"/>
<dbReference type="GO" id="GO:0000156">
    <property type="term" value="F:phosphorelay response regulator activity"/>
    <property type="evidence" value="ECO:0007669"/>
    <property type="project" value="TreeGrafter"/>
</dbReference>
<dbReference type="EMBL" id="RBIM01000001">
    <property type="protein sequence ID" value="RKR03712.1"/>
    <property type="molecule type" value="Genomic_DNA"/>
</dbReference>
<feature type="transmembrane region" description="Helical" evidence="5">
    <location>
        <begin position="65"/>
        <end position="88"/>
    </location>
</feature>
<name>A0A495DL99_9PROT</name>
<keyword evidence="5" id="KW-1133">Transmembrane helix</keyword>
<dbReference type="SUPFAM" id="SSF47384">
    <property type="entry name" value="Homodimeric domain of signal transducing histidine kinase"/>
    <property type="match status" value="1"/>
</dbReference>
<dbReference type="PANTHER" id="PTHR42878">
    <property type="entry name" value="TWO-COMPONENT HISTIDINE KINASE"/>
    <property type="match status" value="1"/>
</dbReference>
<feature type="transmembrane region" description="Helical" evidence="5">
    <location>
        <begin position="33"/>
        <end position="53"/>
    </location>
</feature>
<gene>
    <name evidence="7" type="ORF">C7435_0149</name>
</gene>
<evidence type="ECO:0000313" key="7">
    <source>
        <dbReference type="EMBL" id="RKR03712.1"/>
    </source>
</evidence>
<dbReference type="GO" id="GO:0000155">
    <property type="term" value="F:phosphorelay sensor kinase activity"/>
    <property type="evidence" value="ECO:0007669"/>
    <property type="project" value="InterPro"/>
</dbReference>
<accession>A0A495DL99</accession>
<comment type="caution">
    <text evidence="7">The sequence shown here is derived from an EMBL/GenBank/DDBJ whole genome shotgun (WGS) entry which is preliminary data.</text>
</comment>
<dbReference type="SUPFAM" id="SSF55874">
    <property type="entry name" value="ATPase domain of HSP90 chaperone/DNA topoisomerase II/histidine kinase"/>
    <property type="match status" value="1"/>
</dbReference>
<dbReference type="PANTHER" id="PTHR42878:SF14">
    <property type="entry name" value="OSMOLARITY TWO-COMPONENT SYSTEM PROTEIN SSK1"/>
    <property type="match status" value="1"/>
</dbReference>
<dbReference type="InterPro" id="IPR036890">
    <property type="entry name" value="HATPase_C_sf"/>
</dbReference>
<feature type="domain" description="Histidine kinase" evidence="6">
    <location>
        <begin position="240"/>
        <end position="455"/>
    </location>
</feature>
<feature type="transmembrane region" description="Helical" evidence="5">
    <location>
        <begin position="134"/>
        <end position="154"/>
    </location>
</feature>
<dbReference type="AlphaFoldDB" id="A0A495DL99"/>
<comment type="catalytic activity">
    <reaction evidence="1">
        <text>ATP + protein L-histidine = ADP + protein N-phospho-L-histidine.</text>
        <dbReference type="EC" id="2.7.13.3"/>
    </reaction>
</comment>
<dbReference type="Proteomes" id="UP000273675">
    <property type="component" value="Unassembled WGS sequence"/>
</dbReference>
<keyword evidence="4 7" id="KW-0418">Kinase</keyword>
<dbReference type="GO" id="GO:0030295">
    <property type="term" value="F:protein kinase activator activity"/>
    <property type="evidence" value="ECO:0007669"/>
    <property type="project" value="TreeGrafter"/>
</dbReference>
<evidence type="ECO:0000256" key="5">
    <source>
        <dbReference type="SAM" id="Phobius"/>
    </source>
</evidence>
<keyword evidence="3" id="KW-0808">Transferase</keyword>
<dbReference type="SMART" id="SM00387">
    <property type="entry name" value="HATPase_c"/>
    <property type="match status" value="1"/>
</dbReference>
<evidence type="ECO:0000256" key="4">
    <source>
        <dbReference type="ARBA" id="ARBA00022777"/>
    </source>
</evidence>
<dbReference type="InterPro" id="IPR036097">
    <property type="entry name" value="HisK_dim/P_sf"/>
</dbReference>
<sequence length="456" mass="49543">MGLIEYPKIDGLTGAFADDDLEAAYRRSVRAQALQLAAFIVVSSGLIWLVSISHEMGRIAEHPGMSLLIALRILLVVSSVVAAAYWLWRVPRRPHATEGHVLTAWLALYLVEIAVVSTVYLSLETTPQGLADRFLATSFWVTLTFGLVGIVTFHNALRARLFGAVCVVWYFLLLAVFRPDDPRPYLIGGTSMLVTLLILHFSLHLLGGAGRRNFHLTRVYADAREKAEEVNSVLSLLLTTTGHDARQPLFALDANALALDGAIGRADLPAARDLAARQRDLTRHVSHILTSVLELSRAERNLPGWRTRDEVALAALLDGIRDRVAAMIPSGDIALTTRVSPCTASTSAAMIERILVNLLVNAINHAGATRVQLIARPRRGRVVILVIDNGRGLSDVALDLDSAGFFANRLTPAAHNSGHGLDLVFRMAQLVDAPLRIRSRPGRGVIARLVLPIAAG</sequence>
<feature type="transmembrane region" description="Helical" evidence="5">
    <location>
        <begin position="161"/>
        <end position="179"/>
    </location>
</feature>
<evidence type="ECO:0000256" key="2">
    <source>
        <dbReference type="ARBA" id="ARBA00012438"/>
    </source>
</evidence>
<dbReference type="Gene3D" id="3.30.565.10">
    <property type="entry name" value="Histidine kinase-like ATPase, C-terminal domain"/>
    <property type="match status" value="1"/>
</dbReference>